<dbReference type="OrthoDB" id="9802264at2"/>
<dbReference type="Pfam" id="PF08402">
    <property type="entry name" value="TOBE_2"/>
    <property type="match status" value="1"/>
</dbReference>
<dbReference type="SMART" id="SM00382">
    <property type="entry name" value="AAA"/>
    <property type="match status" value="1"/>
</dbReference>
<dbReference type="Pfam" id="PF00005">
    <property type="entry name" value="ABC_tran"/>
    <property type="match status" value="1"/>
</dbReference>
<dbReference type="GO" id="GO:0016887">
    <property type="term" value="F:ATP hydrolysis activity"/>
    <property type="evidence" value="ECO:0007669"/>
    <property type="project" value="InterPro"/>
</dbReference>
<keyword evidence="2 7" id="KW-1003">Cell membrane</keyword>
<keyword evidence="6 7" id="KW-0472">Membrane</keyword>
<evidence type="ECO:0000256" key="5">
    <source>
        <dbReference type="ARBA" id="ARBA00022967"/>
    </source>
</evidence>
<dbReference type="SUPFAM" id="SSF52540">
    <property type="entry name" value="P-loop containing nucleoside triphosphate hydrolases"/>
    <property type="match status" value="1"/>
</dbReference>
<comment type="caution">
    <text evidence="9">The sequence shown here is derived from an EMBL/GenBank/DDBJ whole genome shotgun (WGS) entry which is preliminary data.</text>
</comment>
<gene>
    <name evidence="7" type="primary">potA</name>
    <name evidence="9" type="ORF">FPY71_13100</name>
</gene>
<evidence type="ECO:0000313" key="10">
    <source>
        <dbReference type="Proteomes" id="UP000324738"/>
    </source>
</evidence>
<evidence type="ECO:0000256" key="1">
    <source>
        <dbReference type="ARBA" id="ARBA00022448"/>
    </source>
</evidence>
<dbReference type="InterPro" id="IPR027417">
    <property type="entry name" value="P-loop_NTPase"/>
</dbReference>
<evidence type="ECO:0000259" key="8">
    <source>
        <dbReference type="PROSITE" id="PS50893"/>
    </source>
</evidence>
<dbReference type="Gene3D" id="2.40.50.100">
    <property type="match status" value="1"/>
</dbReference>
<sequence length="373" mass="39896">MERTARDAIGSQVSIENISKAYGTVLAVDNVSFVVGKGEFVSLLGPSGSGKSTLLMMIAGFEMPGSGSIRVGERDITNVAPNKRGIGMVFQRYALFPHMTVAQNIAFPLKMRGATRAEIDRRVEAALALVRLEAYGHRMPSQLSGGQQQRIAVARALVFEPPVLLMDEPLGALDKKLREEMQIEIKSLQQRLGVTVIYVTHDQEEALTMSDRVAVMSNGRLVQIGSPLDLYEQPETPFVADFIGKMNFLRGEFIGGDEQCAVIGLPGDVKIEAQGLHGTAAQFATGKPVDIAMRPERLTLHRRGLGGDSAIPGTVETAIFAGSFHTVFVRVEGAADPVHVQLPASGLGVGYGAGDSVDVVVDRGAVKVFAAEV</sequence>
<protein>
    <recommendedName>
        <fullName evidence="7">Spermidine/putrescine import ATP-binding protein PotA</fullName>
        <ecNumber evidence="7">7.6.2.11</ecNumber>
    </recommendedName>
</protein>
<reference evidence="9 10" key="1">
    <citation type="submission" date="2019-08" db="EMBL/GenBank/DDBJ databases">
        <title>Aureimonas fodiniaquatilis sp. nov., isolated from a coal mine wastewater.</title>
        <authorList>
            <person name="Kim W."/>
        </authorList>
    </citation>
    <scope>NUCLEOTIDE SEQUENCE [LARGE SCALE GENOMIC DNA]</scope>
    <source>
        <strain evidence="9 10">CAU 1482</strain>
    </source>
</reference>
<dbReference type="PANTHER" id="PTHR42781">
    <property type="entry name" value="SPERMIDINE/PUTRESCINE IMPORT ATP-BINDING PROTEIN POTA"/>
    <property type="match status" value="1"/>
</dbReference>
<dbReference type="GO" id="GO:0015417">
    <property type="term" value="F:ABC-type polyamine transporter activity"/>
    <property type="evidence" value="ECO:0007669"/>
    <property type="project" value="UniProtKB-EC"/>
</dbReference>
<dbReference type="InterPro" id="IPR050093">
    <property type="entry name" value="ABC_SmlMolc_Importer"/>
</dbReference>
<comment type="subunit">
    <text evidence="7">The complex is composed of two ATP-binding proteins (PotA), two transmembrane proteins (PotB and PotC) and a solute-binding protein (PotD).</text>
</comment>
<dbReference type="PANTHER" id="PTHR42781:SF6">
    <property type="entry name" value="SPERMIDINE_PUTRESCINE IMPORT ATP-BINDING PROTEIN POTA"/>
    <property type="match status" value="1"/>
</dbReference>
<keyword evidence="10" id="KW-1185">Reference proteome</keyword>
<comment type="function">
    <text evidence="7">Part of the ABC transporter complex PotABCD involved in spermidine/putrescine import. Responsible for energy coupling to the transport system.</text>
</comment>
<proteinExistence type="inferred from homology"/>
<dbReference type="GO" id="GO:0015847">
    <property type="term" value="P:putrescine transport"/>
    <property type="evidence" value="ECO:0007669"/>
    <property type="project" value="UniProtKB-ARBA"/>
</dbReference>
<dbReference type="InterPro" id="IPR013611">
    <property type="entry name" value="Transp-assoc_OB_typ2"/>
</dbReference>
<dbReference type="FunFam" id="3.40.50.300:FF:000133">
    <property type="entry name" value="Spermidine/putrescine import ATP-binding protein PotA"/>
    <property type="match status" value="1"/>
</dbReference>
<dbReference type="GO" id="GO:0043190">
    <property type="term" value="C:ATP-binding cassette (ABC) transporter complex"/>
    <property type="evidence" value="ECO:0007669"/>
    <property type="project" value="InterPro"/>
</dbReference>
<evidence type="ECO:0000256" key="2">
    <source>
        <dbReference type="ARBA" id="ARBA00022475"/>
    </source>
</evidence>
<dbReference type="Proteomes" id="UP000324738">
    <property type="component" value="Unassembled WGS sequence"/>
</dbReference>
<dbReference type="InterPro" id="IPR017871">
    <property type="entry name" value="ABC_transporter-like_CS"/>
</dbReference>
<evidence type="ECO:0000256" key="3">
    <source>
        <dbReference type="ARBA" id="ARBA00022741"/>
    </source>
</evidence>
<feature type="domain" description="ABC transporter" evidence="8">
    <location>
        <begin position="13"/>
        <end position="243"/>
    </location>
</feature>
<dbReference type="GO" id="GO:0005524">
    <property type="term" value="F:ATP binding"/>
    <property type="evidence" value="ECO:0007669"/>
    <property type="project" value="UniProtKB-KW"/>
</dbReference>
<comment type="catalytic activity">
    <reaction evidence="7">
        <text>ATP + H2O + polyamine-[polyamine-binding protein]Side 1 = ADP + phosphate + polyamineSide 2 + [polyamine-binding protein]Side 1.</text>
        <dbReference type="EC" id="7.6.2.11"/>
    </reaction>
</comment>
<evidence type="ECO:0000313" key="9">
    <source>
        <dbReference type="EMBL" id="KAA0969473.1"/>
    </source>
</evidence>
<dbReference type="Gene3D" id="3.40.50.300">
    <property type="entry name" value="P-loop containing nucleotide triphosphate hydrolases"/>
    <property type="match status" value="1"/>
</dbReference>
<dbReference type="RefSeq" id="WP_149300758.1">
    <property type="nucleotide sequence ID" value="NZ_VTWH01000003.1"/>
</dbReference>
<dbReference type="EMBL" id="VTWH01000003">
    <property type="protein sequence ID" value="KAA0969473.1"/>
    <property type="molecule type" value="Genomic_DNA"/>
</dbReference>
<dbReference type="InterPro" id="IPR003439">
    <property type="entry name" value="ABC_transporter-like_ATP-bd"/>
</dbReference>
<keyword evidence="3 7" id="KW-0547">Nucleotide-binding</keyword>
<comment type="similarity">
    <text evidence="7">Belongs to the ABC transporter superfamily. Spermidine/putrescine importer (TC 3.A.1.11.1) family.</text>
</comment>
<name>A0A5B0DSV1_9HYPH</name>
<keyword evidence="4 7" id="KW-0067">ATP-binding</keyword>
<dbReference type="PROSITE" id="PS50893">
    <property type="entry name" value="ABC_TRANSPORTER_2"/>
    <property type="match status" value="1"/>
</dbReference>
<dbReference type="PROSITE" id="PS00211">
    <property type="entry name" value="ABC_TRANSPORTER_1"/>
    <property type="match status" value="1"/>
</dbReference>
<dbReference type="InterPro" id="IPR003593">
    <property type="entry name" value="AAA+_ATPase"/>
</dbReference>
<dbReference type="InterPro" id="IPR008995">
    <property type="entry name" value="Mo/tungstate-bd_C_term_dom"/>
</dbReference>
<evidence type="ECO:0000256" key="4">
    <source>
        <dbReference type="ARBA" id="ARBA00022840"/>
    </source>
</evidence>
<evidence type="ECO:0000256" key="7">
    <source>
        <dbReference type="RuleBase" id="RU364083"/>
    </source>
</evidence>
<dbReference type="NCBIfam" id="TIGR01187">
    <property type="entry name" value="potA"/>
    <property type="match status" value="1"/>
</dbReference>
<keyword evidence="5 7" id="KW-1278">Translocase</keyword>
<organism evidence="9 10">
    <name type="scientific">Aureimonas fodinaquatilis</name>
    <dbReference type="NCBI Taxonomy" id="2565783"/>
    <lineage>
        <taxon>Bacteria</taxon>
        <taxon>Pseudomonadati</taxon>
        <taxon>Pseudomonadota</taxon>
        <taxon>Alphaproteobacteria</taxon>
        <taxon>Hyphomicrobiales</taxon>
        <taxon>Aurantimonadaceae</taxon>
        <taxon>Aureimonas</taxon>
    </lineage>
</organism>
<dbReference type="EC" id="7.6.2.11" evidence="7"/>
<evidence type="ECO:0000256" key="6">
    <source>
        <dbReference type="ARBA" id="ARBA00023136"/>
    </source>
</evidence>
<dbReference type="SUPFAM" id="SSF50331">
    <property type="entry name" value="MOP-like"/>
    <property type="match status" value="1"/>
</dbReference>
<keyword evidence="1 7" id="KW-0813">Transport</keyword>
<dbReference type="InterPro" id="IPR005893">
    <property type="entry name" value="PotA-like"/>
</dbReference>
<accession>A0A5B0DSV1</accession>
<dbReference type="AlphaFoldDB" id="A0A5B0DSV1"/>